<proteinExistence type="predicted"/>
<sequence>MSSVASSSAMGTPLASSSPGPNVEPSGPPPLLSSQASLYLYTFLVTLVLLLTVSGAIVTRSVVLRRRHRRLVEEAIRNGTYVPPASRTRRRLGEKPVLHDAFLGLGDPEDCVNEEKPGRASLIAAETGWEDIFPVSVQFVHRDGPRSCSSDADVTDRSAAAAALASPQSWRHRLVTVPIAFIIRAFGFPTSRNVPPAVVAAAVPTSAAEKIDSTTACALVSVIVAMPRPPSHKPAPRPPAGVPPPSLPGLSAHVLLPMDDDDSSEPLPPLEIGISAVSVEQWKEGDFQTILADRTRR</sequence>
<keyword evidence="4" id="KW-1185">Reference proteome</keyword>
<dbReference type="OrthoDB" id="3256943at2759"/>
<organism evidence="3 4">
    <name type="scientific">Phanerochaete sordida</name>
    <dbReference type="NCBI Taxonomy" id="48140"/>
    <lineage>
        <taxon>Eukaryota</taxon>
        <taxon>Fungi</taxon>
        <taxon>Dikarya</taxon>
        <taxon>Basidiomycota</taxon>
        <taxon>Agaricomycotina</taxon>
        <taxon>Agaricomycetes</taxon>
        <taxon>Polyporales</taxon>
        <taxon>Phanerochaetaceae</taxon>
        <taxon>Phanerochaete</taxon>
    </lineage>
</organism>
<feature type="compositionally biased region" description="Low complexity" evidence="1">
    <location>
        <begin position="16"/>
        <end position="25"/>
    </location>
</feature>
<dbReference type="AlphaFoldDB" id="A0A9P3G4R1"/>
<accession>A0A9P3G4R1</accession>
<evidence type="ECO:0000256" key="2">
    <source>
        <dbReference type="SAM" id="Phobius"/>
    </source>
</evidence>
<keyword evidence="2" id="KW-1133">Transmembrane helix</keyword>
<dbReference type="Proteomes" id="UP000703269">
    <property type="component" value="Unassembled WGS sequence"/>
</dbReference>
<evidence type="ECO:0000313" key="3">
    <source>
        <dbReference type="EMBL" id="GJE89118.1"/>
    </source>
</evidence>
<feature type="region of interest" description="Disordered" evidence="1">
    <location>
        <begin position="1"/>
        <end position="29"/>
    </location>
</feature>
<feature type="compositionally biased region" description="Polar residues" evidence="1">
    <location>
        <begin position="1"/>
        <end position="10"/>
    </location>
</feature>
<evidence type="ECO:0000256" key="1">
    <source>
        <dbReference type="SAM" id="MobiDB-lite"/>
    </source>
</evidence>
<feature type="transmembrane region" description="Helical" evidence="2">
    <location>
        <begin position="41"/>
        <end position="63"/>
    </location>
</feature>
<keyword evidence="2" id="KW-0472">Membrane</keyword>
<gene>
    <name evidence="3" type="ORF">PsYK624_052120</name>
</gene>
<keyword evidence="2" id="KW-0812">Transmembrane</keyword>
<protein>
    <submittedName>
        <fullName evidence="3">Uncharacterized protein</fullName>
    </submittedName>
</protein>
<comment type="caution">
    <text evidence="3">The sequence shown here is derived from an EMBL/GenBank/DDBJ whole genome shotgun (WGS) entry which is preliminary data.</text>
</comment>
<evidence type="ECO:0000313" key="4">
    <source>
        <dbReference type="Proteomes" id="UP000703269"/>
    </source>
</evidence>
<dbReference type="EMBL" id="BPQB01000011">
    <property type="protein sequence ID" value="GJE89118.1"/>
    <property type="molecule type" value="Genomic_DNA"/>
</dbReference>
<name>A0A9P3G4R1_9APHY</name>
<reference evidence="3 4" key="1">
    <citation type="submission" date="2021-08" db="EMBL/GenBank/DDBJ databases">
        <title>Draft Genome Sequence of Phanerochaete sordida strain YK-624.</title>
        <authorList>
            <person name="Mori T."/>
            <person name="Dohra H."/>
            <person name="Suzuki T."/>
            <person name="Kawagishi H."/>
            <person name="Hirai H."/>
        </authorList>
    </citation>
    <scope>NUCLEOTIDE SEQUENCE [LARGE SCALE GENOMIC DNA]</scope>
    <source>
        <strain evidence="3 4">YK-624</strain>
    </source>
</reference>
<feature type="region of interest" description="Disordered" evidence="1">
    <location>
        <begin position="230"/>
        <end position="251"/>
    </location>
</feature>
<feature type="compositionally biased region" description="Pro residues" evidence="1">
    <location>
        <begin position="236"/>
        <end position="247"/>
    </location>
</feature>